<dbReference type="SUPFAM" id="SSF52540">
    <property type="entry name" value="P-loop containing nucleoside triphosphate hydrolases"/>
    <property type="match status" value="1"/>
</dbReference>
<dbReference type="AlphaFoldDB" id="A0A0J7B783"/>
<dbReference type="Gene3D" id="3.40.50.300">
    <property type="entry name" value="P-loop containing nucleotide triphosphate hydrolases"/>
    <property type="match status" value="1"/>
</dbReference>
<dbReference type="EMBL" id="DS028095">
    <property type="protein sequence ID" value="KMP05792.1"/>
    <property type="molecule type" value="Genomic_DNA"/>
</dbReference>
<dbReference type="InterPro" id="IPR027417">
    <property type="entry name" value="P-loop_NTPase"/>
</dbReference>
<evidence type="ECO:0000313" key="1">
    <source>
        <dbReference type="EMBL" id="KMP05792.1"/>
    </source>
</evidence>
<dbReference type="GO" id="GO:0000724">
    <property type="term" value="P:double-strand break repair via homologous recombination"/>
    <property type="evidence" value="ECO:0007669"/>
    <property type="project" value="InterPro"/>
</dbReference>
<dbReference type="InterPro" id="IPR030547">
    <property type="entry name" value="XRCC2"/>
</dbReference>
<dbReference type="OrthoDB" id="420422at2759"/>
<dbReference type="PANTHER" id="PTHR46644">
    <property type="entry name" value="DNA REPAIR PROTEIN XRCC2"/>
    <property type="match status" value="1"/>
</dbReference>
<dbReference type="GO" id="GO:0005815">
    <property type="term" value="C:microtubule organizing center"/>
    <property type="evidence" value="ECO:0007669"/>
    <property type="project" value="TreeGrafter"/>
</dbReference>
<dbReference type="STRING" id="404692.A0A0J7B783"/>
<evidence type="ECO:0008006" key="3">
    <source>
        <dbReference type="Google" id="ProtNLM"/>
    </source>
</evidence>
<organism evidence="1 2">
    <name type="scientific">Coccidioides immitis RMSCC 2394</name>
    <dbReference type="NCBI Taxonomy" id="404692"/>
    <lineage>
        <taxon>Eukaryota</taxon>
        <taxon>Fungi</taxon>
        <taxon>Dikarya</taxon>
        <taxon>Ascomycota</taxon>
        <taxon>Pezizomycotina</taxon>
        <taxon>Eurotiomycetes</taxon>
        <taxon>Eurotiomycetidae</taxon>
        <taxon>Onygenales</taxon>
        <taxon>Onygenaceae</taxon>
        <taxon>Coccidioides</taxon>
    </lineage>
</organism>
<protein>
    <recommendedName>
        <fullName evidence="3">DNA recombination and repair protein Rad51-like C-terminal domain-containing protein</fullName>
    </recommendedName>
</protein>
<evidence type="ECO:0000313" key="2">
    <source>
        <dbReference type="Proteomes" id="UP000054565"/>
    </source>
</evidence>
<accession>A0A0J7B783</accession>
<dbReference type="GO" id="GO:0033063">
    <property type="term" value="C:Rad51B-Rad51C-Rad51D-XRCC2 complex"/>
    <property type="evidence" value="ECO:0007669"/>
    <property type="project" value="InterPro"/>
</dbReference>
<dbReference type="Proteomes" id="UP000054565">
    <property type="component" value="Unassembled WGS sequence"/>
</dbReference>
<dbReference type="GO" id="GO:0005657">
    <property type="term" value="C:replication fork"/>
    <property type="evidence" value="ECO:0007669"/>
    <property type="project" value="InterPro"/>
</dbReference>
<name>A0A0J7B783_COCIT</name>
<reference evidence="2" key="1">
    <citation type="journal article" date="2010" name="Genome Res.">
        <title>Population genomic sequencing of Coccidioides fungi reveals recent hybridization and transposon control.</title>
        <authorList>
            <person name="Neafsey D.E."/>
            <person name="Barker B.M."/>
            <person name="Sharpton T.J."/>
            <person name="Stajich J.E."/>
            <person name="Park D.J."/>
            <person name="Whiston E."/>
            <person name="Hung C.-Y."/>
            <person name="McMahan C."/>
            <person name="White J."/>
            <person name="Sykes S."/>
            <person name="Heiman D."/>
            <person name="Young S."/>
            <person name="Zeng Q."/>
            <person name="Abouelleil A."/>
            <person name="Aftuck L."/>
            <person name="Bessette D."/>
            <person name="Brown A."/>
            <person name="FitzGerald M."/>
            <person name="Lui A."/>
            <person name="Macdonald J.P."/>
            <person name="Priest M."/>
            <person name="Orbach M.J."/>
            <person name="Galgiani J.N."/>
            <person name="Kirkland T.N."/>
            <person name="Cole G.T."/>
            <person name="Birren B.W."/>
            <person name="Henn M.R."/>
            <person name="Taylor J.W."/>
            <person name="Rounsley S.D."/>
        </authorList>
    </citation>
    <scope>NUCLEOTIDE SEQUENCE [LARGE SCALE GENOMIC DNA]</scope>
    <source>
        <strain evidence="2">RMSCC 2394</strain>
    </source>
</reference>
<dbReference type="GO" id="GO:0000400">
    <property type="term" value="F:four-way junction DNA binding"/>
    <property type="evidence" value="ECO:0007669"/>
    <property type="project" value="TreeGrafter"/>
</dbReference>
<sequence length="371" mass="41434">MGAEFFGARLLAEVKEQNLSDILREFRESRGDSVVGRILLGIEPLDDILSVLARSNTLPSNPVIEITSPFSADGKTSLLYHIAALAVLPARADDDVHVGGRGAAVIWLDTDGRFDALRVKQVINHIAQERIVSSHGNSDKRDDKKDEIMLRCLVDEALRHIHVFRPQSSASLLTTLESIIEYMFSIRHYSRQRCVYATILDSASAFCWQDWREAEISRIPGARNEGQIHTQHEASSIRQKKDIHVPTEIVSCLRAIQSTFSCLVFYTTAGFYPSRSISPLLGSFKPYLPHPWPTFPTIRLIVRRDVVRPFGEWMTVDEAKADAASRQAVVLSGRFSGWIDPSSIPASIKSELSAKGAFGFRILKEGIEFNS</sequence>
<dbReference type="PANTHER" id="PTHR46644:SF2">
    <property type="entry name" value="DNA REPAIR PROTEIN XRCC2"/>
    <property type="match status" value="1"/>
</dbReference>
<proteinExistence type="predicted"/>
<gene>
    <name evidence="1" type="ORF">CIRG_05473</name>
</gene>
<dbReference type="CDD" id="cd19490">
    <property type="entry name" value="XRCC2"/>
    <property type="match status" value="1"/>
</dbReference>
<dbReference type="GO" id="GO:0042148">
    <property type="term" value="P:DNA strand invasion"/>
    <property type="evidence" value="ECO:0007669"/>
    <property type="project" value="TreeGrafter"/>
</dbReference>